<evidence type="ECO:0000256" key="1">
    <source>
        <dbReference type="SAM" id="MobiDB-lite"/>
    </source>
</evidence>
<feature type="region of interest" description="Disordered" evidence="1">
    <location>
        <begin position="168"/>
        <end position="192"/>
    </location>
</feature>
<keyword evidence="3" id="KW-1185">Reference proteome</keyword>
<sequence>MVAAQSLNAPALHEEKLFLPSDFSTDSDAERQELDLAGLAAEEIHWREAHVFDSLRAIQNIVKTISALRGRKIKNDRQQKQTTRAGDNIEEATKLRNQHMDVYEAARQKLIALNAPSSYPVLSENDLYMKPVLQKRRVGDSRHTDGALFRLQASTPLEAGDEMEPVAVPGGMGNYPNPQGATGSFASGTIND</sequence>
<dbReference type="Proteomes" id="UP001218188">
    <property type="component" value="Unassembled WGS sequence"/>
</dbReference>
<dbReference type="AlphaFoldDB" id="A0AAD6X953"/>
<name>A0AAD6X953_9AGAR</name>
<evidence type="ECO:0000313" key="2">
    <source>
        <dbReference type="EMBL" id="KAJ7039980.1"/>
    </source>
</evidence>
<evidence type="ECO:0000313" key="3">
    <source>
        <dbReference type="Proteomes" id="UP001218188"/>
    </source>
</evidence>
<accession>A0AAD6X953</accession>
<proteinExistence type="predicted"/>
<comment type="caution">
    <text evidence="2">The sequence shown here is derived from an EMBL/GenBank/DDBJ whole genome shotgun (WGS) entry which is preliminary data.</text>
</comment>
<protein>
    <submittedName>
        <fullName evidence="2">Uncharacterized protein</fullName>
    </submittedName>
</protein>
<dbReference type="EMBL" id="JARJCM010000024">
    <property type="protein sequence ID" value="KAJ7039980.1"/>
    <property type="molecule type" value="Genomic_DNA"/>
</dbReference>
<reference evidence="2" key="1">
    <citation type="submission" date="2023-03" db="EMBL/GenBank/DDBJ databases">
        <title>Massive genome expansion in bonnet fungi (Mycena s.s.) driven by repeated elements and novel gene families across ecological guilds.</title>
        <authorList>
            <consortium name="Lawrence Berkeley National Laboratory"/>
            <person name="Harder C.B."/>
            <person name="Miyauchi S."/>
            <person name="Viragh M."/>
            <person name="Kuo A."/>
            <person name="Thoen E."/>
            <person name="Andreopoulos B."/>
            <person name="Lu D."/>
            <person name="Skrede I."/>
            <person name="Drula E."/>
            <person name="Henrissat B."/>
            <person name="Morin E."/>
            <person name="Kohler A."/>
            <person name="Barry K."/>
            <person name="LaButti K."/>
            <person name="Morin E."/>
            <person name="Salamov A."/>
            <person name="Lipzen A."/>
            <person name="Mereny Z."/>
            <person name="Hegedus B."/>
            <person name="Baldrian P."/>
            <person name="Stursova M."/>
            <person name="Weitz H."/>
            <person name="Taylor A."/>
            <person name="Grigoriev I.V."/>
            <person name="Nagy L.G."/>
            <person name="Martin F."/>
            <person name="Kauserud H."/>
        </authorList>
    </citation>
    <scope>NUCLEOTIDE SEQUENCE</scope>
    <source>
        <strain evidence="2">CBHHK200</strain>
    </source>
</reference>
<gene>
    <name evidence="2" type="ORF">C8F04DRAFT_1178331</name>
</gene>
<organism evidence="2 3">
    <name type="scientific">Mycena alexandri</name>
    <dbReference type="NCBI Taxonomy" id="1745969"/>
    <lineage>
        <taxon>Eukaryota</taxon>
        <taxon>Fungi</taxon>
        <taxon>Dikarya</taxon>
        <taxon>Basidiomycota</taxon>
        <taxon>Agaricomycotina</taxon>
        <taxon>Agaricomycetes</taxon>
        <taxon>Agaricomycetidae</taxon>
        <taxon>Agaricales</taxon>
        <taxon>Marasmiineae</taxon>
        <taxon>Mycenaceae</taxon>
        <taxon>Mycena</taxon>
    </lineage>
</organism>
<feature type="compositionally biased region" description="Polar residues" evidence="1">
    <location>
        <begin position="176"/>
        <end position="192"/>
    </location>
</feature>